<dbReference type="Gene3D" id="3.80.30.20">
    <property type="entry name" value="tm_1862 like domain"/>
    <property type="match status" value="1"/>
</dbReference>
<dbReference type="OrthoDB" id="9801424at2"/>
<dbReference type="Gene3D" id="3.40.50.280">
    <property type="entry name" value="Cobalamin-binding domain"/>
    <property type="match status" value="1"/>
</dbReference>
<dbReference type="PANTHER" id="PTHR43409">
    <property type="entry name" value="ANAEROBIC MAGNESIUM-PROTOPORPHYRIN IX MONOMETHYL ESTER CYCLASE-RELATED"/>
    <property type="match status" value="1"/>
</dbReference>
<dbReference type="PANTHER" id="PTHR43409:SF3">
    <property type="entry name" value="HYPOTHETICAL METHYLTRANSFERASE"/>
    <property type="match status" value="1"/>
</dbReference>
<dbReference type="SMART" id="SM00729">
    <property type="entry name" value="Elp3"/>
    <property type="match status" value="1"/>
</dbReference>
<dbReference type="GO" id="GO:0003824">
    <property type="term" value="F:catalytic activity"/>
    <property type="evidence" value="ECO:0007669"/>
    <property type="project" value="InterPro"/>
</dbReference>
<dbReference type="GO" id="GO:0051539">
    <property type="term" value="F:4 iron, 4 sulfur cluster binding"/>
    <property type="evidence" value="ECO:0007669"/>
    <property type="project" value="UniProtKB-KW"/>
</dbReference>
<proteinExistence type="predicted"/>
<organism evidence="8 9">
    <name type="scientific">Stappia indica</name>
    <dbReference type="NCBI Taxonomy" id="538381"/>
    <lineage>
        <taxon>Bacteria</taxon>
        <taxon>Pseudomonadati</taxon>
        <taxon>Pseudomonadota</taxon>
        <taxon>Alphaproteobacteria</taxon>
        <taxon>Hyphomicrobiales</taxon>
        <taxon>Stappiaceae</taxon>
        <taxon>Stappia</taxon>
    </lineage>
</organism>
<dbReference type="GO" id="GO:0005829">
    <property type="term" value="C:cytosol"/>
    <property type="evidence" value="ECO:0007669"/>
    <property type="project" value="TreeGrafter"/>
</dbReference>
<evidence type="ECO:0000256" key="3">
    <source>
        <dbReference type="ARBA" id="ARBA00022691"/>
    </source>
</evidence>
<evidence type="ECO:0000256" key="2">
    <source>
        <dbReference type="ARBA" id="ARBA00022485"/>
    </source>
</evidence>
<sequence>MDIYLIAPLPNFGSEALIADKILNIDERYALMASAGITTVAALLEGDFNIRLCDEMTEDVDFDDPSDVIAISMNVAQASRGIEIARRFRAMGRRVIMGGPHVSLAPGDFDGEADSLIIGEFETVASALSRDLLADTLQPRYLCGQADLASAPVPRWDLYNNDRAISGVIQTSRGCPFECSFCDVIQYLGRVQRHKPIENVLAEAQVLYDLGYRSINLSDDNFTVHRKKSRVLLEGLAGWNGREGREPVQFATQASIDLSRDAELIELCNQAGVRDIFVGIETSNEEALKEVKKRQNLRRDLVTEISRIVAGGLTVTGGMMVGFDHDDLGCFERQFEFGMALPVVNLRVSVLVAPIATPLYEQMAAEGRLFTDGTETSFPGGDLWTNIEPRQMTRRQLAEGAIWLVEALHEPDNAIRRFEHLAAILGPPPEHLRASDRKVTPGKGAFGIFKLFRQAASDPRARRVIDAVNELSHQRPEIARDLSFALSIFLNSFTSLHRLSQQGSRQVHLSREQPIAQPA</sequence>
<dbReference type="PROSITE" id="PS51918">
    <property type="entry name" value="RADICAL_SAM"/>
    <property type="match status" value="1"/>
</dbReference>
<accession>A0A285RXZ1</accession>
<feature type="domain" description="Radical SAM core" evidence="7">
    <location>
        <begin position="161"/>
        <end position="386"/>
    </location>
</feature>
<evidence type="ECO:0000313" key="8">
    <source>
        <dbReference type="EMBL" id="SOB99176.1"/>
    </source>
</evidence>
<dbReference type="STRING" id="538381.GCA_001696535_04173"/>
<dbReference type="InterPro" id="IPR058240">
    <property type="entry name" value="rSAM_sf"/>
</dbReference>
<dbReference type="SFLD" id="SFLDS00029">
    <property type="entry name" value="Radical_SAM"/>
    <property type="match status" value="1"/>
</dbReference>
<protein>
    <submittedName>
        <fullName evidence="8">Radical SAM superfamily enzyme YgiQ, UPF0313 family</fullName>
    </submittedName>
</protein>
<dbReference type="InterPro" id="IPR023404">
    <property type="entry name" value="rSAM_horseshoe"/>
</dbReference>
<evidence type="ECO:0000256" key="4">
    <source>
        <dbReference type="ARBA" id="ARBA00022723"/>
    </source>
</evidence>
<dbReference type="InterPro" id="IPR034466">
    <property type="entry name" value="Methyltransferase_Class_B"/>
</dbReference>
<keyword evidence="9" id="KW-1185">Reference proteome</keyword>
<dbReference type="InterPro" id="IPR025274">
    <property type="entry name" value="DUF4070"/>
</dbReference>
<dbReference type="SFLD" id="SFLDG01082">
    <property type="entry name" value="B12-binding_domain_containing"/>
    <property type="match status" value="1"/>
</dbReference>
<keyword evidence="4" id="KW-0479">Metal-binding</keyword>
<dbReference type="Proteomes" id="UP000219331">
    <property type="component" value="Unassembled WGS sequence"/>
</dbReference>
<evidence type="ECO:0000256" key="6">
    <source>
        <dbReference type="ARBA" id="ARBA00023014"/>
    </source>
</evidence>
<evidence type="ECO:0000313" key="9">
    <source>
        <dbReference type="Proteomes" id="UP000219331"/>
    </source>
</evidence>
<keyword evidence="2" id="KW-0004">4Fe-4S</keyword>
<reference evidence="8 9" key="1">
    <citation type="submission" date="2017-08" db="EMBL/GenBank/DDBJ databases">
        <authorList>
            <person name="de Groot N.N."/>
        </authorList>
    </citation>
    <scope>NUCLEOTIDE SEQUENCE [LARGE SCALE GENOMIC DNA]</scope>
    <source>
        <strain evidence="8 9">USBA 352</strain>
    </source>
</reference>
<keyword evidence="5" id="KW-0408">Iron</keyword>
<dbReference type="InterPro" id="IPR007197">
    <property type="entry name" value="rSAM"/>
</dbReference>
<dbReference type="AlphaFoldDB" id="A0A285RXZ1"/>
<dbReference type="PROSITE" id="PS01278">
    <property type="entry name" value="MTTASE_RADICAL"/>
    <property type="match status" value="1"/>
</dbReference>
<dbReference type="InterPro" id="IPR051198">
    <property type="entry name" value="BchE-like"/>
</dbReference>
<dbReference type="SFLD" id="SFLDG01123">
    <property type="entry name" value="methyltransferase_(Class_B)"/>
    <property type="match status" value="1"/>
</dbReference>
<dbReference type="RefSeq" id="WP_067224227.1">
    <property type="nucleotide sequence ID" value="NZ_JAJGNR010000003.1"/>
</dbReference>
<dbReference type="InterPro" id="IPR006638">
    <property type="entry name" value="Elp3/MiaA/NifB-like_rSAM"/>
</dbReference>
<comment type="cofactor">
    <cofactor evidence="1">
        <name>[4Fe-4S] cluster</name>
        <dbReference type="ChEBI" id="CHEBI:49883"/>
    </cofactor>
</comment>
<name>A0A285RXZ1_9HYPH</name>
<dbReference type="Pfam" id="PF04055">
    <property type="entry name" value="Radical_SAM"/>
    <property type="match status" value="1"/>
</dbReference>
<gene>
    <name evidence="8" type="ORF">SAMN05421512_10358</name>
</gene>
<evidence type="ECO:0000259" key="7">
    <source>
        <dbReference type="PROSITE" id="PS51918"/>
    </source>
</evidence>
<dbReference type="EMBL" id="OBML01000003">
    <property type="protein sequence ID" value="SOB99176.1"/>
    <property type="molecule type" value="Genomic_DNA"/>
</dbReference>
<keyword evidence="6" id="KW-0411">Iron-sulfur</keyword>
<dbReference type="InterPro" id="IPR020612">
    <property type="entry name" value="Methylthiotransferase_CS"/>
</dbReference>
<evidence type="ECO:0000256" key="5">
    <source>
        <dbReference type="ARBA" id="ARBA00023004"/>
    </source>
</evidence>
<dbReference type="Pfam" id="PF13282">
    <property type="entry name" value="DUF4070"/>
    <property type="match status" value="1"/>
</dbReference>
<dbReference type="GO" id="GO:0046872">
    <property type="term" value="F:metal ion binding"/>
    <property type="evidence" value="ECO:0007669"/>
    <property type="project" value="UniProtKB-KW"/>
</dbReference>
<dbReference type="SUPFAM" id="SSF102114">
    <property type="entry name" value="Radical SAM enzymes"/>
    <property type="match status" value="1"/>
</dbReference>
<evidence type="ECO:0000256" key="1">
    <source>
        <dbReference type="ARBA" id="ARBA00001966"/>
    </source>
</evidence>
<keyword evidence="3" id="KW-0949">S-adenosyl-L-methionine</keyword>